<feature type="non-terminal residue" evidence="2">
    <location>
        <position position="233"/>
    </location>
</feature>
<dbReference type="AlphaFoldDB" id="A0A371FKS2"/>
<gene>
    <name evidence="2" type="ORF">CR513_40783</name>
</gene>
<dbReference type="EMBL" id="QJKJ01008719">
    <property type="protein sequence ID" value="RDX78871.1"/>
    <property type="molecule type" value="Genomic_DNA"/>
</dbReference>
<accession>A0A371FKS2</accession>
<keyword evidence="3" id="KW-1185">Reference proteome</keyword>
<sequence>TAQVSSIIKHQYLDSFFINPRSLPCFSSFKEAHKMGFRLPAIRQASFNTNQAASKIVEVPKGYLAVYVGEKQKRFVIPLSYLNQPLFQDLLSQAEKEFGYDHPMGGLTIPCSEDIFQHINEIRSRVRPCIRDQGWFTKILEPNEIKPVQVQPSGANPLEIKQAPFKREVRSKKASSRQGIVPGLLVDMLQTYLIFFRLTMLQKYICQLISEWQSVKTFVNLKQDLLRVLKSGV</sequence>
<protein>
    <submittedName>
        <fullName evidence="2">Uncharacterized protein</fullName>
    </submittedName>
</protein>
<evidence type="ECO:0000313" key="2">
    <source>
        <dbReference type="EMBL" id="RDX78871.1"/>
    </source>
</evidence>
<dbReference type="InterPro" id="IPR003676">
    <property type="entry name" value="SAUR_fam"/>
</dbReference>
<reference evidence="2" key="1">
    <citation type="submission" date="2018-05" db="EMBL/GenBank/DDBJ databases">
        <title>Draft genome of Mucuna pruriens seed.</title>
        <authorList>
            <person name="Nnadi N.E."/>
            <person name="Vos R."/>
            <person name="Hasami M.H."/>
            <person name="Devisetty U.K."/>
            <person name="Aguiy J.C."/>
        </authorList>
    </citation>
    <scope>NUCLEOTIDE SEQUENCE [LARGE SCALE GENOMIC DNA]</scope>
    <source>
        <strain evidence="2">JCA_2017</strain>
    </source>
</reference>
<organism evidence="2 3">
    <name type="scientific">Mucuna pruriens</name>
    <name type="common">Velvet bean</name>
    <name type="synonym">Dolichos pruriens</name>
    <dbReference type="NCBI Taxonomy" id="157652"/>
    <lineage>
        <taxon>Eukaryota</taxon>
        <taxon>Viridiplantae</taxon>
        <taxon>Streptophyta</taxon>
        <taxon>Embryophyta</taxon>
        <taxon>Tracheophyta</taxon>
        <taxon>Spermatophyta</taxon>
        <taxon>Magnoliopsida</taxon>
        <taxon>eudicotyledons</taxon>
        <taxon>Gunneridae</taxon>
        <taxon>Pentapetalae</taxon>
        <taxon>rosids</taxon>
        <taxon>fabids</taxon>
        <taxon>Fabales</taxon>
        <taxon>Fabaceae</taxon>
        <taxon>Papilionoideae</taxon>
        <taxon>50 kb inversion clade</taxon>
        <taxon>NPAAA clade</taxon>
        <taxon>indigoferoid/millettioid clade</taxon>
        <taxon>Phaseoleae</taxon>
        <taxon>Mucuna</taxon>
    </lineage>
</organism>
<dbReference type="GO" id="GO:0009733">
    <property type="term" value="P:response to auxin"/>
    <property type="evidence" value="ECO:0007669"/>
    <property type="project" value="InterPro"/>
</dbReference>
<proteinExistence type="inferred from homology"/>
<evidence type="ECO:0000313" key="3">
    <source>
        <dbReference type="Proteomes" id="UP000257109"/>
    </source>
</evidence>
<comment type="caution">
    <text evidence="2">The sequence shown here is derived from an EMBL/GenBank/DDBJ whole genome shotgun (WGS) entry which is preliminary data.</text>
</comment>
<dbReference type="PANTHER" id="PTHR31929">
    <property type="entry name" value="SAUR-LIKE AUXIN-RESPONSIVE PROTEIN FAMILY-RELATED"/>
    <property type="match status" value="1"/>
</dbReference>
<comment type="similarity">
    <text evidence="1">Belongs to the ARG7 family.</text>
</comment>
<dbReference type="STRING" id="157652.A0A371FKS2"/>
<feature type="non-terminal residue" evidence="2">
    <location>
        <position position="1"/>
    </location>
</feature>
<dbReference type="Proteomes" id="UP000257109">
    <property type="component" value="Unassembled WGS sequence"/>
</dbReference>
<name>A0A371FKS2_MUCPR</name>
<dbReference type="Pfam" id="PF02519">
    <property type="entry name" value="Auxin_inducible"/>
    <property type="match status" value="1"/>
</dbReference>
<evidence type="ECO:0000256" key="1">
    <source>
        <dbReference type="ARBA" id="ARBA00006974"/>
    </source>
</evidence>